<keyword evidence="3" id="KW-1185">Reference proteome</keyword>
<gene>
    <name evidence="2" type="ORF">SAMN06297251_10441</name>
</gene>
<name>A0A1W2A9D9_9HYPH</name>
<accession>A0A1W2A9D9</accession>
<feature type="region of interest" description="Disordered" evidence="1">
    <location>
        <begin position="29"/>
        <end position="54"/>
    </location>
</feature>
<organism evidence="2 3">
    <name type="scientific">Fulvimarina manganoxydans</name>
    <dbReference type="NCBI Taxonomy" id="937218"/>
    <lineage>
        <taxon>Bacteria</taxon>
        <taxon>Pseudomonadati</taxon>
        <taxon>Pseudomonadota</taxon>
        <taxon>Alphaproteobacteria</taxon>
        <taxon>Hyphomicrobiales</taxon>
        <taxon>Aurantimonadaceae</taxon>
        <taxon>Fulvimarina</taxon>
    </lineage>
</organism>
<evidence type="ECO:0000256" key="1">
    <source>
        <dbReference type="SAM" id="MobiDB-lite"/>
    </source>
</evidence>
<dbReference type="Proteomes" id="UP000192656">
    <property type="component" value="Unassembled WGS sequence"/>
</dbReference>
<sequence length="127" mass="13811">MRRNTNLPTTRARINRALVEKIAQSRIDRGRGEKPIPRVRQSAGGIASRGVPSDVTGSPAVLVAVTWTGTHLIQPPILEGNYYRGTFARRFVHVSGPVIGQTDWTAEAIAGLRDGEENQIDPEGENA</sequence>
<evidence type="ECO:0000313" key="3">
    <source>
        <dbReference type="Proteomes" id="UP000192656"/>
    </source>
</evidence>
<protein>
    <submittedName>
        <fullName evidence="2">Uncharacterized protein</fullName>
    </submittedName>
</protein>
<dbReference type="STRING" id="937218.SAMN06297251_10441"/>
<proteinExistence type="predicted"/>
<dbReference type="AlphaFoldDB" id="A0A1W2A9D9"/>
<dbReference type="EMBL" id="FWXR01000004">
    <property type="protein sequence ID" value="SMC57276.1"/>
    <property type="molecule type" value="Genomic_DNA"/>
</dbReference>
<reference evidence="2 3" key="1">
    <citation type="submission" date="2017-04" db="EMBL/GenBank/DDBJ databases">
        <authorList>
            <person name="Afonso C.L."/>
            <person name="Miller P.J."/>
            <person name="Scott M.A."/>
            <person name="Spackman E."/>
            <person name="Goraichik I."/>
            <person name="Dimitrov K.M."/>
            <person name="Suarez D.L."/>
            <person name="Swayne D.E."/>
        </authorList>
    </citation>
    <scope>NUCLEOTIDE SEQUENCE [LARGE SCALE GENOMIC DNA]</scope>
    <source>
        <strain evidence="2 3">CGMCC 1.10972</strain>
    </source>
</reference>
<dbReference type="RefSeq" id="WP_084409183.1">
    <property type="nucleotide sequence ID" value="NZ_FWXR01000004.1"/>
</dbReference>
<evidence type="ECO:0000313" key="2">
    <source>
        <dbReference type="EMBL" id="SMC57276.1"/>
    </source>
</evidence>